<dbReference type="Gene3D" id="3.40.50.880">
    <property type="match status" value="1"/>
</dbReference>
<evidence type="ECO:0000313" key="1">
    <source>
        <dbReference type="EMBL" id="AKV04074.1"/>
    </source>
</evidence>
<dbReference type="AlphaFoldDB" id="A0A0K1QE85"/>
<gene>
    <name evidence="1" type="ORF">AKJ09_10737</name>
</gene>
<dbReference type="OrthoDB" id="4857326at2"/>
<dbReference type="KEGG" id="llu:AKJ09_10737"/>
<dbReference type="EMBL" id="CP012333">
    <property type="protein sequence ID" value="AKV04074.1"/>
    <property type="molecule type" value="Genomic_DNA"/>
</dbReference>
<organism evidence="1 2">
    <name type="scientific">Labilithrix luteola</name>
    <dbReference type="NCBI Taxonomy" id="1391654"/>
    <lineage>
        <taxon>Bacteria</taxon>
        <taxon>Pseudomonadati</taxon>
        <taxon>Myxococcota</taxon>
        <taxon>Polyangia</taxon>
        <taxon>Polyangiales</taxon>
        <taxon>Labilitrichaceae</taxon>
        <taxon>Labilithrix</taxon>
    </lineage>
</organism>
<dbReference type="SUPFAM" id="SSF52317">
    <property type="entry name" value="Class I glutamine amidotransferase-like"/>
    <property type="match status" value="1"/>
</dbReference>
<dbReference type="InterPro" id="IPR029062">
    <property type="entry name" value="Class_I_gatase-like"/>
</dbReference>
<name>A0A0K1QE85_9BACT</name>
<dbReference type="Proteomes" id="UP000064967">
    <property type="component" value="Chromosome"/>
</dbReference>
<protein>
    <submittedName>
        <fullName evidence="1">Uncharacterized protein</fullName>
    </submittedName>
</protein>
<sequence length="319" mass="35507">MIAKDALAIVLLGAQRYNPTLGAAVDELGVAGRIATITAGWQEREDDDADLRDHLGARAVNLKLHARAEEIFRKDPEFAEAHRERQAVLRSRQDFYRIRLEHALAAQYVIEQRKAPPDILEDEARASIEAIRNIDNMHLDRCARDRTEFEDKLRPWTREAILEQREQVASIVRECDAIAIAGGHVASLLNRLQLFNLEELSRGKVIFAWCAGAMAISERVVLFHDSPPQGPGAAEVLDAGLGLVGGVVVLPQPEFRLKLDDRARLKLMARRFQPAMCLGMPARSRVTWLRSGPIDPYGGVFAIRDDGTHAFGKTKAVVS</sequence>
<keyword evidence="2" id="KW-1185">Reference proteome</keyword>
<dbReference type="STRING" id="1391654.AKJ09_10737"/>
<evidence type="ECO:0000313" key="2">
    <source>
        <dbReference type="Proteomes" id="UP000064967"/>
    </source>
</evidence>
<dbReference type="RefSeq" id="WP_146654738.1">
    <property type="nucleotide sequence ID" value="NZ_CP012333.1"/>
</dbReference>
<accession>A0A0K1QE85</accession>
<reference evidence="1 2" key="1">
    <citation type="submission" date="2015-08" db="EMBL/GenBank/DDBJ databases">
        <authorList>
            <person name="Babu N.S."/>
            <person name="Beckwith C.J."/>
            <person name="Beseler K.G."/>
            <person name="Brison A."/>
            <person name="Carone J.V."/>
            <person name="Caskin T.P."/>
            <person name="Diamond M."/>
            <person name="Durham M.E."/>
            <person name="Foxe J.M."/>
            <person name="Go M."/>
            <person name="Henderson B.A."/>
            <person name="Jones I.B."/>
            <person name="McGettigan J.A."/>
            <person name="Micheletti S.J."/>
            <person name="Nasrallah M.E."/>
            <person name="Ortiz D."/>
            <person name="Piller C.R."/>
            <person name="Privatt S.R."/>
            <person name="Schneider S.L."/>
            <person name="Sharp S."/>
            <person name="Smith T.C."/>
            <person name="Stanton J.D."/>
            <person name="Ullery H.E."/>
            <person name="Wilson R.J."/>
            <person name="Serrano M.G."/>
            <person name="Buck G."/>
            <person name="Lee V."/>
            <person name="Wang Y."/>
            <person name="Carvalho R."/>
            <person name="Voegtly L."/>
            <person name="Shi R."/>
            <person name="Duckworth R."/>
            <person name="Johnson A."/>
            <person name="Loviza R."/>
            <person name="Walstead R."/>
            <person name="Shah Z."/>
            <person name="Kiflezghi M."/>
            <person name="Wade K."/>
            <person name="Ball S.L."/>
            <person name="Bradley K.W."/>
            <person name="Asai D.J."/>
            <person name="Bowman C.A."/>
            <person name="Russell D.A."/>
            <person name="Pope W.H."/>
            <person name="Jacobs-Sera D."/>
            <person name="Hendrix R.W."/>
            <person name="Hatfull G.F."/>
        </authorList>
    </citation>
    <scope>NUCLEOTIDE SEQUENCE [LARGE SCALE GENOMIC DNA]</scope>
    <source>
        <strain evidence="1 2">DSM 27648</strain>
    </source>
</reference>
<proteinExistence type="predicted"/>